<dbReference type="SUPFAM" id="SSF117143">
    <property type="entry name" value="Flagellar hook protein flgE"/>
    <property type="match status" value="1"/>
</dbReference>
<evidence type="ECO:0000259" key="7">
    <source>
        <dbReference type="Pfam" id="PF22692"/>
    </source>
</evidence>
<dbReference type="STRING" id="44742.AXF13_02460"/>
<evidence type="ECO:0000313" key="8">
    <source>
        <dbReference type="EMBL" id="AMD89061.1"/>
    </source>
</evidence>
<dbReference type="PANTHER" id="PTHR30435:SF19">
    <property type="entry name" value="FLAGELLAR BASAL-BODY ROD PROTEIN FLGG"/>
    <property type="match status" value="1"/>
</dbReference>
<comment type="subcellular location">
    <subcellularLocation>
        <location evidence="1 4">Bacterial flagellum basal body</location>
    </subcellularLocation>
</comment>
<dbReference type="PANTHER" id="PTHR30435">
    <property type="entry name" value="FLAGELLAR PROTEIN"/>
    <property type="match status" value="1"/>
</dbReference>
<feature type="domain" description="Flagellar hook protein FlgE/F/G-like D1" evidence="7">
    <location>
        <begin position="99"/>
        <end position="165"/>
    </location>
</feature>
<dbReference type="RefSeq" id="WP_062251517.1">
    <property type="nucleotide sequence ID" value="NZ_CP014229.1"/>
</dbReference>
<dbReference type="Pfam" id="PF06429">
    <property type="entry name" value="Flg_bbr_C"/>
    <property type="match status" value="1"/>
</dbReference>
<dbReference type="Pfam" id="PF22692">
    <property type="entry name" value="LlgE_F_G_D1"/>
    <property type="match status" value="1"/>
</dbReference>
<keyword evidence="8" id="KW-0969">Cilium</keyword>
<dbReference type="InterPro" id="IPR053967">
    <property type="entry name" value="LlgE_F_G-like_D1"/>
</dbReference>
<dbReference type="NCBIfam" id="TIGR03506">
    <property type="entry name" value="FlgEFG_subfam"/>
    <property type="match status" value="1"/>
</dbReference>
<dbReference type="EMBL" id="CP014229">
    <property type="protein sequence ID" value="AMD89061.1"/>
    <property type="molecule type" value="Genomic_DNA"/>
</dbReference>
<evidence type="ECO:0000313" key="9">
    <source>
        <dbReference type="Proteomes" id="UP000069241"/>
    </source>
</evidence>
<proteinExistence type="inferred from homology"/>
<keyword evidence="3 4" id="KW-0975">Bacterial flagellum</keyword>
<dbReference type="Proteomes" id="UP000069241">
    <property type="component" value="Chromosome"/>
</dbReference>
<evidence type="ECO:0000259" key="6">
    <source>
        <dbReference type="Pfam" id="PF06429"/>
    </source>
</evidence>
<sequence length="264" mass="28829">MQDALFSGLFGALTTEHRMNFIANNLANVNTHGYKRDTLAFKDTMASYAHDEIREPLMNLRSDPLFPEPKNMARPRVAVSQIDFSQGSMQFTGDPLDVAINGENAFFRVTTPNGDYLTRNGHFLLSGDGTVMTPQGYPLQGTGGNVVIPAGTRNVLIGGDGQVIADGAVVNQIALINVDDPQNLEKLGHNLFRPREKVAVAEGDAYLAGARLEQGFAEAANVQVVTEMVNMIEVQRQFEAYQKVMQSSDSLDRAANEKIGRRQG</sequence>
<keyword evidence="9" id="KW-1185">Reference proteome</keyword>
<dbReference type="AlphaFoldDB" id="A0A109W3Q2"/>
<evidence type="ECO:0000256" key="2">
    <source>
        <dbReference type="ARBA" id="ARBA00009677"/>
    </source>
</evidence>
<keyword evidence="8" id="KW-0282">Flagellum</keyword>
<organism evidence="8 9">
    <name type="scientific">Desulfovibrio fairfieldensis</name>
    <dbReference type="NCBI Taxonomy" id="44742"/>
    <lineage>
        <taxon>Bacteria</taxon>
        <taxon>Pseudomonadati</taxon>
        <taxon>Thermodesulfobacteriota</taxon>
        <taxon>Desulfovibrionia</taxon>
        <taxon>Desulfovibrionales</taxon>
        <taxon>Desulfovibrionaceae</taxon>
        <taxon>Desulfovibrio</taxon>
    </lineage>
</organism>
<dbReference type="InterPro" id="IPR010930">
    <property type="entry name" value="Flg_bb/hook_C_dom"/>
</dbReference>
<dbReference type="InterPro" id="IPR001444">
    <property type="entry name" value="Flag_bb_rod_N"/>
</dbReference>
<name>A0A109W3Q2_9BACT</name>
<dbReference type="GO" id="GO:0009425">
    <property type="term" value="C:bacterial-type flagellum basal body"/>
    <property type="evidence" value="ECO:0007669"/>
    <property type="project" value="UniProtKB-SubCell"/>
</dbReference>
<evidence type="ECO:0000256" key="3">
    <source>
        <dbReference type="ARBA" id="ARBA00023143"/>
    </source>
</evidence>
<evidence type="ECO:0000259" key="5">
    <source>
        <dbReference type="Pfam" id="PF00460"/>
    </source>
</evidence>
<feature type="domain" description="Flagellar basal-body/hook protein C-terminal" evidence="6">
    <location>
        <begin position="214"/>
        <end position="256"/>
    </location>
</feature>
<protein>
    <submittedName>
        <fullName evidence="8">Flagellar biosynthesis protein FlgG</fullName>
    </submittedName>
</protein>
<dbReference type="InterPro" id="IPR020013">
    <property type="entry name" value="Flagellar_FlgE/F/G"/>
</dbReference>
<dbReference type="Pfam" id="PF00460">
    <property type="entry name" value="Flg_bb_rod"/>
    <property type="match status" value="1"/>
</dbReference>
<evidence type="ECO:0000256" key="1">
    <source>
        <dbReference type="ARBA" id="ARBA00004117"/>
    </source>
</evidence>
<reference evidence="9" key="1">
    <citation type="submission" date="2016-02" db="EMBL/GenBank/DDBJ databases">
        <authorList>
            <person name="Holder M.E."/>
            <person name="Ajami N.J."/>
            <person name="Petrosino J.F."/>
        </authorList>
    </citation>
    <scope>NUCLEOTIDE SEQUENCE [LARGE SCALE GENOMIC DNA]</scope>
    <source>
        <strain evidence="9">CCUG 45958</strain>
    </source>
</reference>
<comment type="similarity">
    <text evidence="2 4">Belongs to the flagella basal body rod proteins family.</text>
</comment>
<gene>
    <name evidence="8" type="ORF">AXF13_02460</name>
</gene>
<accession>A0A109W3Q2</accession>
<dbReference type="InterPro" id="IPR037925">
    <property type="entry name" value="FlgE/F/G-like"/>
</dbReference>
<dbReference type="GO" id="GO:0071978">
    <property type="term" value="P:bacterial-type flagellum-dependent swarming motility"/>
    <property type="evidence" value="ECO:0007669"/>
    <property type="project" value="TreeGrafter"/>
</dbReference>
<keyword evidence="8" id="KW-0966">Cell projection</keyword>
<dbReference type="KEGG" id="dfi:AXF13_02460"/>
<feature type="domain" description="Flagellar basal body rod protein N-terminal" evidence="5">
    <location>
        <begin position="17"/>
        <end position="35"/>
    </location>
</feature>
<evidence type="ECO:0000256" key="4">
    <source>
        <dbReference type="RuleBase" id="RU362116"/>
    </source>
</evidence>